<evidence type="ECO:0000313" key="1">
    <source>
        <dbReference type="EMBL" id="AZV02244.1"/>
    </source>
</evidence>
<accession>A0A678ZK41</accession>
<name>A0A678ZK41_9CAUD</name>
<dbReference type="Proteomes" id="UP000434907">
    <property type="component" value="Segment"/>
</dbReference>
<keyword evidence="2" id="KW-1185">Reference proteome</keyword>
<organism evidence="1 2">
    <name type="scientific">Pectobacterium phage Arno18</name>
    <dbReference type="NCBI Taxonomy" id="2500578"/>
    <lineage>
        <taxon>Viruses</taxon>
        <taxon>Duplodnaviria</taxon>
        <taxon>Heunggongvirae</taxon>
        <taxon>Uroviricota</taxon>
        <taxon>Caudoviricetes</taxon>
        <taxon>Andersonviridae</taxon>
        <taxon>Andersonviridae incertae sedis</taxon>
        <taxon>Arnovirus</taxon>
        <taxon>Arnovirus arno18</taxon>
    </lineage>
</organism>
<gene>
    <name evidence="1" type="ORF">Arno18_58</name>
</gene>
<protein>
    <submittedName>
        <fullName evidence="1">Uncharacterized protein</fullName>
    </submittedName>
</protein>
<proteinExistence type="predicted"/>
<reference evidence="1 2" key="1">
    <citation type="submission" date="2018-12" db="EMBL/GenBank/DDBJ databases">
        <authorList>
            <person name="Shneider M.M."/>
            <person name="Kabilov M.R."/>
            <person name="Miroshnikov K.A."/>
        </authorList>
    </citation>
    <scope>NUCLEOTIDE SEQUENCE [LARGE SCALE GENOMIC DNA]</scope>
</reference>
<sequence length="92" mass="10418">MLHLSTTPINATDARVASWGGWSGSTEGKAQLGEIYKMIRVACNNFKRSVVFYHTEPSAVHSRIVQVLRTGGYDVVQGYSKRNERFEIEINW</sequence>
<dbReference type="EMBL" id="MK290738">
    <property type="protein sequence ID" value="AZV02244.1"/>
    <property type="molecule type" value="Genomic_DNA"/>
</dbReference>
<evidence type="ECO:0000313" key="2">
    <source>
        <dbReference type="Proteomes" id="UP000434907"/>
    </source>
</evidence>